<dbReference type="EMBL" id="PJQL01001103">
    <property type="protein sequence ID" value="RCH90560.1"/>
    <property type="molecule type" value="Genomic_DNA"/>
</dbReference>
<accession>A0A367JKT9</accession>
<dbReference type="Proteomes" id="UP000252139">
    <property type="component" value="Unassembled WGS sequence"/>
</dbReference>
<evidence type="ECO:0000313" key="1">
    <source>
        <dbReference type="EMBL" id="RCH90560.1"/>
    </source>
</evidence>
<protein>
    <submittedName>
        <fullName evidence="1">Uncharacterized protein</fullName>
    </submittedName>
</protein>
<gene>
    <name evidence="1" type="ORF">CU097_008475</name>
</gene>
<sequence length="217" mass="24179">MTMHYGDESVVPNMHFQLRLAGLMESLFVSSAPASHLDIDEHSSSSSSITNASLCDKDTSILLASSALSLSNSDQEKRIMLAKIGDLEAITLSLLNGKSYNFLTSLENIQDVLVDQPVDQWTLPTTTERATGKCAVINSNHLLQHFISTSTFYKHISSHEYMELSKPITESINKDWQHRYTVSQLLAGAIMIEQPSVILINCVEPYSRLKSTDTHYE</sequence>
<evidence type="ECO:0000313" key="2">
    <source>
        <dbReference type="Proteomes" id="UP000252139"/>
    </source>
</evidence>
<proteinExistence type="predicted"/>
<name>A0A367JKT9_RHIAZ</name>
<dbReference type="AlphaFoldDB" id="A0A367JKT9"/>
<dbReference type="OrthoDB" id="2285739at2759"/>
<comment type="caution">
    <text evidence="1">The sequence shown here is derived from an EMBL/GenBank/DDBJ whole genome shotgun (WGS) entry which is preliminary data.</text>
</comment>
<reference evidence="1 2" key="1">
    <citation type="journal article" date="2018" name="G3 (Bethesda)">
        <title>Phylogenetic and Phylogenomic Definition of Rhizopus Species.</title>
        <authorList>
            <person name="Gryganskyi A.P."/>
            <person name="Golan J."/>
            <person name="Dolatabadi S."/>
            <person name="Mondo S."/>
            <person name="Robb S."/>
            <person name="Idnurm A."/>
            <person name="Muszewska A."/>
            <person name="Steczkiewicz K."/>
            <person name="Masonjones S."/>
            <person name="Liao H.L."/>
            <person name="Gajdeczka M.T."/>
            <person name="Anike F."/>
            <person name="Vuek A."/>
            <person name="Anishchenko I.M."/>
            <person name="Voigt K."/>
            <person name="de Hoog G.S."/>
            <person name="Smith M.E."/>
            <person name="Heitman J."/>
            <person name="Vilgalys R."/>
            <person name="Stajich J.E."/>
        </authorList>
    </citation>
    <scope>NUCLEOTIDE SEQUENCE [LARGE SCALE GENOMIC DNA]</scope>
    <source>
        <strain evidence="1 2">CBS 357.93</strain>
    </source>
</reference>
<organism evidence="1 2">
    <name type="scientific">Rhizopus azygosporus</name>
    <name type="common">Rhizopus microsporus var. azygosporus</name>
    <dbReference type="NCBI Taxonomy" id="86630"/>
    <lineage>
        <taxon>Eukaryota</taxon>
        <taxon>Fungi</taxon>
        <taxon>Fungi incertae sedis</taxon>
        <taxon>Mucoromycota</taxon>
        <taxon>Mucoromycotina</taxon>
        <taxon>Mucoromycetes</taxon>
        <taxon>Mucorales</taxon>
        <taxon>Mucorineae</taxon>
        <taxon>Rhizopodaceae</taxon>
        <taxon>Rhizopus</taxon>
    </lineage>
</organism>
<keyword evidence="2" id="KW-1185">Reference proteome</keyword>